<feature type="transmembrane region" description="Helical" evidence="1">
    <location>
        <begin position="1375"/>
        <end position="1394"/>
    </location>
</feature>
<feature type="transmembrane region" description="Helical" evidence="1">
    <location>
        <begin position="211"/>
        <end position="242"/>
    </location>
</feature>
<feature type="transmembrane region" description="Helical" evidence="1">
    <location>
        <begin position="414"/>
        <end position="438"/>
    </location>
</feature>
<comment type="caution">
    <text evidence="2">The sequence shown here is derived from an EMBL/GenBank/DDBJ whole genome shotgun (WGS) entry which is preliminary data.</text>
</comment>
<dbReference type="Proteomes" id="UP000236642">
    <property type="component" value="Unassembled WGS sequence"/>
</dbReference>
<feature type="transmembrane region" description="Helical" evidence="1">
    <location>
        <begin position="883"/>
        <end position="901"/>
    </location>
</feature>
<feature type="transmembrane region" description="Helical" evidence="1">
    <location>
        <begin position="1252"/>
        <end position="1277"/>
    </location>
</feature>
<feature type="transmembrane region" description="Helical" evidence="1">
    <location>
        <begin position="151"/>
        <end position="175"/>
    </location>
</feature>
<keyword evidence="1" id="KW-0472">Membrane</keyword>
<reference evidence="3" key="1">
    <citation type="submission" date="2017-09" db="EMBL/GenBank/DDBJ databases">
        <title>Metaegenomics of thermophilic ammonia-oxidizing enrichment culture.</title>
        <authorList>
            <person name="Kato S."/>
            <person name="Suzuki K."/>
        </authorList>
    </citation>
    <scope>NUCLEOTIDE SEQUENCE [LARGE SCALE GENOMIC DNA]</scope>
</reference>
<feature type="transmembrane region" description="Helical" evidence="1">
    <location>
        <begin position="1152"/>
        <end position="1170"/>
    </location>
</feature>
<feature type="transmembrane region" description="Helical" evidence="1">
    <location>
        <begin position="1311"/>
        <end position="1331"/>
    </location>
</feature>
<accession>A0A2H5Y363</accession>
<feature type="transmembrane region" description="Helical" evidence="1">
    <location>
        <begin position="787"/>
        <end position="809"/>
    </location>
</feature>
<feature type="transmembrane region" description="Helical" evidence="1">
    <location>
        <begin position="1182"/>
        <end position="1201"/>
    </location>
</feature>
<feature type="transmembrane region" description="Helical" evidence="1">
    <location>
        <begin position="1099"/>
        <end position="1120"/>
    </location>
</feature>
<keyword evidence="1" id="KW-1133">Transmembrane helix</keyword>
<feature type="transmembrane region" description="Helical" evidence="1">
    <location>
        <begin position="1129"/>
        <end position="1146"/>
    </location>
</feature>
<dbReference type="InterPro" id="IPR018746">
    <property type="entry name" value="DUF2298"/>
</dbReference>
<dbReference type="Pfam" id="PF10060">
    <property type="entry name" value="DUF2298"/>
    <property type="match status" value="1"/>
</dbReference>
<sequence length="1570" mass="175789">MNAARSGLLRILALMTLLIVAFRLRTIGLNWDENQHLHPDERFLTMVTEALGWPRSLGEYLDSARSPLNPYNRGYTFFVYGDLPIILTRGIGELVTAICQAEAPHPIEGEGRAEVRLCPFPRRTALGYDEIPLLGRALSAMLDTGTVALTFWIGLELAGTAGGLLAAALMALSVMNLQQAHFYTTDTWATFFSTAALLGMIRMVRRPGLPAALLTGIAAGAALASRINLWPLFALMALAALISGGSGRARWSPWIVAGLIALLTFRLGMPYAFAGWITPDPRWLANMREIQALISGEIDYPPGHQWTDRAPVFFPLKNMVLWGMGLPFGLAGWLGWLGLGLFLRRRLHAGSSRWDSRALGWLLIWVWTGGYFLYMGTQWVKSMRYFLPIYPTLALTAAWGLLHLQEVLRPAGRWLARIGIPGTLLGTALWAVAFVGIYQQPVSRVAASRWLYAHVPSAVTLLPADRKDPLYPLSLPNRIQVDRELALPAEILSSLTVSGIEIPHLRALGDPPGILHLALETPDGQERLRTRVPIPATARHPDGDPVRVSLPEPIFLPAGSYIVRLRVDGAPALIASSVIANEHWDDGLPLRLDGRDAFGMYQGLEMTWYDDDTEEKRARALEWLERADWIILSSQRLVWSIPRLPLRYPMTTAYYRALFEGRLGFELAAAFHVRPRLGSLEIDDIGGRIGFQLPPLGFEEPFWGAEEAFSVYDHPPVWIFRKRPDFSSEQVRQVLESADLGQVVWQTPRQYTRARNLLMLDPATWARQQTASTYRELFPPGNPLNRWPLLGVIVWLLLFLLLGWWAWPLTAWAFPALADRGYALAHLLGPLLLAFLPWLLASIGAMDFTRTAILLTLIVGLTADLLLWRQVRPVLREALRDPLWRMETGVFLGTFAVWLLIRFAHPDLWHPVMGGEKPMNLSYLLATVRSLRFPPYDPWFAGGYINYYYFGYVLIGAPMKLLGFDVRYAYNAAIPTLAALTAMGAFAIGSHGAAAWWPRSRRKPIAAGLLTALFAVGVGNLGELKLLSDLFGEVGAEATGAAASSFRETLTGIREVLMGHAALPARIEWWYWNPTRLIPDRDVTPITEFPYFTFLYADLHAHMLAFPLQLAALLIGLAWLRRPRWSEPPGIVALALGALLVGALRATNTWDYPTHLLLGLAALTLNAWQRHDFRSWAGIEGWMARCLAFAGLGALFFYPYLAHYATAYTSFELWKGDRTPLGTYLLLHGLFLMPIALLLLRESRRLLRWILAGWAADPLGTAGWIAAGAIGLGLGILGGRLAPAGWIAVPVILVSAALAMRPYQIPERRMIWIWVAGAAALTLGVELIVLRGDIGRMNTVFKFYLQVWFLWAIAAAMGVIAIEDAACRWPPFLRSLWRGAFAALLFSALLYPILATRARIYDRWDTSVGPTLDGFAFMEKAIADEMGVHYPVRQEWEALQFLRAHSEGTPVVMESIRSPAYRGLRSRTAMFVGLPVVFGWDWHQRQQRTVVPESFIQRREADVNRFYETPDPEEAMAILRRYGVRYVMDGYAERLYYPPQGFEKFPAMVARGDLRVVFDNGSVRIYEVIR</sequence>
<feature type="transmembrane region" description="Helical" evidence="1">
    <location>
        <begin position="1221"/>
        <end position="1240"/>
    </location>
</feature>
<dbReference type="PANTHER" id="PTHR10790:SF51">
    <property type="entry name" value="TETRATRICOPEPTIDE REPEAT PROTEIN"/>
    <property type="match status" value="1"/>
</dbReference>
<feature type="transmembrane region" description="Helical" evidence="1">
    <location>
        <begin position="187"/>
        <end position="205"/>
    </location>
</feature>
<name>A0A2H5Y363_9CHLR</name>
<feature type="transmembrane region" description="Helical" evidence="1">
    <location>
        <begin position="1343"/>
        <end position="1363"/>
    </location>
</feature>
<feature type="transmembrane region" description="Helical" evidence="1">
    <location>
        <begin position="7"/>
        <end position="24"/>
    </location>
</feature>
<dbReference type="EMBL" id="BEHY01000001">
    <property type="protein sequence ID" value="GBD07881.1"/>
    <property type="molecule type" value="Genomic_DNA"/>
</dbReference>
<feature type="transmembrane region" description="Helical" evidence="1">
    <location>
        <begin position="385"/>
        <end position="402"/>
    </location>
</feature>
<evidence type="ECO:0000313" key="2">
    <source>
        <dbReference type="EMBL" id="GBD07881.1"/>
    </source>
</evidence>
<keyword evidence="1" id="KW-0812">Transmembrane</keyword>
<feature type="transmembrane region" description="Helical" evidence="1">
    <location>
        <begin position="254"/>
        <end position="277"/>
    </location>
</feature>
<evidence type="ECO:0000256" key="1">
    <source>
        <dbReference type="SAM" id="Phobius"/>
    </source>
</evidence>
<protein>
    <recommendedName>
        <fullName evidence="4">Glycosyltransferase RgtA/B/C/D-like domain-containing protein</fullName>
    </recommendedName>
</protein>
<proteinExistence type="predicted"/>
<evidence type="ECO:0008006" key="4">
    <source>
        <dbReference type="Google" id="ProtNLM"/>
    </source>
</evidence>
<feature type="transmembrane region" description="Helical" evidence="1">
    <location>
        <begin position="319"/>
        <end position="342"/>
    </location>
</feature>
<feature type="transmembrane region" description="Helical" evidence="1">
    <location>
        <begin position="852"/>
        <end position="871"/>
    </location>
</feature>
<evidence type="ECO:0000313" key="3">
    <source>
        <dbReference type="Proteomes" id="UP000236642"/>
    </source>
</evidence>
<gene>
    <name evidence="2" type="ORF">HRbin22_00107</name>
</gene>
<feature type="transmembrane region" description="Helical" evidence="1">
    <location>
        <begin position="968"/>
        <end position="993"/>
    </location>
</feature>
<organism evidence="2 3">
    <name type="scientific">Candidatus Thermoflexus japonica</name>
    <dbReference type="NCBI Taxonomy" id="2035417"/>
    <lineage>
        <taxon>Bacteria</taxon>
        <taxon>Bacillati</taxon>
        <taxon>Chloroflexota</taxon>
        <taxon>Thermoflexia</taxon>
        <taxon>Thermoflexales</taxon>
        <taxon>Thermoflexaceae</taxon>
        <taxon>Thermoflexus</taxon>
    </lineage>
</organism>
<dbReference type="PANTHER" id="PTHR10790">
    <property type="entry name" value="TPR-DOMAIN CONTAINING PROTEIN"/>
    <property type="match status" value="1"/>
</dbReference>
<feature type="transmembrane region" description="Helical" evidence="1">
    <location>
        <begin position="1283"/>
        <end position="1299"/>
    </location>
</feature>
<feature type="transmembrane region" description="Helical" evidence="1">
    <location>
        <begin position="821"/>
        <end position="840"/>
    </location>
</feature>
<dbReference type="NCBIfam" id="TIGR03662">
    <property type="entry name" value="Chlor_Arch_YYY"/>
    <property type="match status" value="1"/>
</dbReference>
<feature type="transmembrane region" description="Helical" evidence="1">
    <location>
        <begin position="354"/>
        <end position="373"/>
    </location>
</feature>